<feature type="region of interest" description="Disordered" evidence="1">
    <location>
        <begin position="137"/>
        <end position="156"/>
    </location>
</feature>
<dbReference type="AlphaFoldDB" id="A0A6I2M330"/>
<name>A0A6I2M330_9BACI</name>
<dbReference type="Proteomes" id="UP000441585">
    <property type="component" value="Unassembled WGS sequence"/>
</dbReference>
<dbReference type="Pfam" id="PF13115">
    <property type="entry name" value="YtkA"/>
    <property type="match status" value="1"/>
</dbReference>
<keyword evidence="2" id="KW-0732">Signal</keyword>
<evidence type="ECO:0000259" key="3">
    <source>
        <dbReference type="Pfam" id="PF13115"/>
    </source>
</evidence>
<keyword evidence="5" id="KW-1185">Reference proteome</keyword>
<proteinExistence type="predicted"/>
<feature type="chain" id="PRO_5038721724" description="YtkA-like domain-containing protein" evidence="2">
    <location>
        <begin position="25"/>
        <end position="156"/>
    </location>
</feature>
<accession>A0A6I2M330</accession>
<evidence type="ECO:0000313" key="5">
    <source>
        <dbReference type="Proteomes" id="UP000441585"/>
    </source>
</evidence>
<dbReference type="InterPro" id="IPR032693">
    <property type="entry name" value="YtkA-like_dom"/>
</dbReference>
<evidence type="ECO:0000256" key="2">
    <source>
        <dbReference type="SAM" id="SignalP"/>
    </source>
</evidence>
<sequence>MKIVNRKSFNTWMIILIFCLTGCAANGKETPEIVKADIKLPETLASNQEIIFKVKLTQGNDSVEDADEVTFEIWKANEKEKAVLIEASHDKNGIYKARSSLEAEGVYFIQTHVTARDMHVMPKQQFAVGNVTEDELKAAEEAGEKEKSADMSGKHH</sequence>
<evidence type="ECO:0000313" key="4">
    <source>
        <dbReference type="EMBL" id="MRX52480.1"/>
    </source>
</evidence>
<evidence type="ECO:0000256" key="1">
    <source>
        <dbReference type="SAM" id="MobiDB-lite"/>
    </source>
</evidence>
<reference evidence="4 5" key="1">
    <citation type="submission" date="2019-11" db="EMBL/GenBank/DDBJ databases">
        <title>Bacillus idriensis genome.</title>
        <authorList>
            <person name="Konopka E.N."/>
            <person name="Newman J.D."/>
        </authorList>
    </citation>
    <scope>NUCLEOTIDE SEQUENCE [LARGE SCALE GENOMIC DNA]</scope>
    <source>
        <strain evidence="4 5">DSM 19097</strain>
    </source>
</reference>
<gene>
    <name evidence="4" type="ORF">GJU41_00730</name>
</gene>
<feature type="signal peptide" evidence="2">
    <location>
        <begin position="1"/>
        <end position="24"/>
    </location>
</feature>
<protein>
    <recommendedName>
        <fullName evidence="3">YtkA-like domain-containing protein</fullName>
    </recommendedName>
</protein>
<feature type="domain" description="YtkA-like" evidence="3">
    <location>
        <begin position="31"/>
        <end position="112"/>
    </location>
</feature>
<comment type="caution">
    <text evidence="4">The sequence shown here is derived from an EMBL/GenBank/DDBJ whole genome shotgun (WGS) entry which is preliminary data.</text>
</comment>
<organism evidence="4 5">
    <name type="scientific">Metabacillus idriensis</name>
    <dbReference type="NCBI Taxonomy" id="324768"/>
    <lineage>
        <taxon>Bacteria</taxon>
        <taxon>Bacillati</taxon>
        <taxon>Bacillota</taxon>
        <taxon>Bacilli</taxon>
        <taxon>Bacillales</taxon>
        <taxon>Bacillaceae</taxon>
        <taxon>Metabacillus</taxon>
    </lineage>
</organism>
<dbReference type="EMBL" id="WKKF01000001">
    <property type="protein sequence ID" value="MRX52480.1"/>
    <property type="molecule type" value="Genomic_DNA"/>
</dbReference>